<accession>E5XQL8</accession>
<name>E5XQL8_SEGRC</name>
<evidence type="ECO:0000256" key="1">
    <source>
        <dbReference type="ARBA" id="ARBA00022679"/>
    </source>
</evidence>
<evidence type="ECO:0000313" key="6">
    <source>
        <dbReference type="Proteomes" id="UP000004816"/>
    </source>
</evidence>
<dbReference type="InterPro" id="IPR016039">
    <property type="entry name" value="Thiolase-like"/>
</dbReference>
<dbReference type="SUPFAM" id="SSF53901">
    <property type="entry name" value="Thiolase-like"/>
    <property type="match status" value="2"/>
</dbReference>
<dbReference type="GO" id="GO:0004315">
    <property type="term" value="F:3-oxoacyl-[acyl-carrier-protein] synthase activity"/>
    <property type="evidence" value="ECO:0007669"/>
    <property type="project" value="InterPro"/>
</dbReference>
<dbReference type="HOGENOM" id="CLU_039592_4_2_11"/>
<dbReference type="RefSeq" id="WP_021030124.1">
    <property type="nucleotide sequence ID" value="NZ_KI391953.1"/>
</dbReference>
<dbReference type="STRING" id="679197.HMPREF9336_01790"/>
<gene>
    <name evidence="5" type="ORF">HMPREF9336_01790</name>
</gene>
<dbReference type="Gene3D" id="3.40.47.10">
    <property type="match status" value="2"/>
</dbReference>
<dbReference type="GO" id="GO:0006633">
    <property type="term" value="P:fatty acid biosynthetic process"/>
    <property type="evidence" value="ECO:0007669"/>
    <property type="project" value="InterPro"/>
</dbReference>
<dbReference type="EMBL" id="ACZI02000002">
    <property type="protein sequence ID" value="EFV13331.2"/>
    <property type="molecule type" value="Genomic_DNA"/>
</dbReference>
<dbReference type="PANTHER" id="PTHR34069">
    <property type="entry name" value="3-OXOACYL-[ACYL-CARRIER-PROTEIN] SYNTHASE 3"/>
    <property type="match status" value="1"/>
</dbReference>
<keyword evidence="1" id="KW-0808">Transferase</keyword>
<dbReference type="Proteomes" id="UP000004816">
    <property type="component" value="Unassembled WGS sequence"/>
</dbReference>
<dbReference type="GO" id="GO:0044550">
    <property type="term" value="P:secondary metabolite biosynthetic process"/>
    <property type="evidence" value="ECO:0007669"/>
    <property type="project" value="TreeGrafter"/>
</dbReference>
<feature type="domain" description="Beta-ketoacyl-[acyl-carrier-protein] synthase III N-terminal" evidence="4">
    <location>
        <begin position="117"/>
        <end position="192"/>
    </location>
</feature>
<keyword evidence="2" id="KW-0012">Acyltransferase</keyword>
<dbReference type="PANTHER" id="PTHR34069:SF2">
    <property type="entry name" value="BETA-KETOACYL-[ACYL-CARRIER-PROTEIN] SYNTHASE III"/>
    <property type="match status" value="1"/>
</dbReference>
<protein>
    <recommendedName>
        <fullName evidence="7">3-oxoacyl-ACP synthase</fullName>
    </recommendedName>
</protein>
<dbReference type="InterPro" id="IPR013747">
    <property type="entry name" value="ACP_syn_III_C"/>
</dbReference>
<organism evidence="5 6">
    <name type="scientific">Segniliparus rugosus (strain ATCC BAA-974 / DSM 45345 / CCUG 50838 / CIP 108380 / JCM 13579 / CDC 945)</name>
    <dbReference type="NCBI Taxonomy" id="679197"/>
    <lineage>
        <taxon>Bacteria</taxon>
        <taxon>Bacillati</taxon>
        <taxon>Actinomycetota</taxon>
        <taxon>Actinomycetes</taxon>
        <taxon>Mycobacteriales</taxon>
        <taxon>Segniliparaceae</taxon>
        <taxon>Segniliparus</taxon>
    </lineage>
</organism>
<dbReference type="Pfam" id="PF08545">
    <property type="entry name" value="ACP_syn_III"/>
    <property type="match status" value="1"/>
</dbReference>
<feature type="domain" description="Beta-ketoacyl-[acyl-carrier-protein] synthase III C-terminal" evidence="3">
    <location>
        <begin position="257"/>
        <end position="340"/>
    </location>
</feature>
<evidence type="ECO:0008006" key="7">
    <source>
        <dbReference type="Google" id="ProtNLM"/>
    </source>
</evidence>
<dbReference type="Pfam" id="PF08541">
    <property type="entry name" value="ACP_syn_III_C"/>
    <property type="match status" value="1"/>
</dbReference>
<dbReference type="AlphaFoldDB" id="E5XQL8"/>
<reference evidence="5 6" key="1">
    <citation type="journal article" date="2011" name="Stand. Genomic Sci.">
        <title>High quality draft genome sequence of Segniliparus rugosus CDC 945(T)= (ATCC BAA-974(T)).</title>
        <authorList>
            <person name="Earl A.M."/>
            <person name="Desjardins C.A."/>
            <person name="Fitzgerald M.G."/>
            <person name="Arachchi H.M."/>
            <person name="Zeng Q."/>
            <person name="Mehta T."/>
            <person name="Griggs A."/>
            <person name="Birren B.W."/>
            <person name="Toney N.C."/>
            <person name="Carr J."/>
            <person name="Posey J."/>
            <person name="Butler W.R."/>
        </authorList>
    </citation>
    <scope>NUCLEOTIDE SEQUENCE [LARGE SCALE GENOMIC DNA]</scope>
    <source>
        <strain evidence="6">ATCC BAA-974 / DSM 45345 / CCUG 50838 / CIP 108380 / JCM 13579 / CDC 945</strain>
    </source>
</reference>
<sequence length="349" mass="37474">MKSRLESIGSYLPSASVSTEELLSQLACADPIDLARISGVQRRRVHSSDPADFEDSYRLATLAARDVLAKSRHGAADLDMIISCSIARGRDGEYLTFEPSFALALKNDLGATGAVHFDVSNACAGMFTGVMVLDRLIRSGAARRGMVVSGEYITAICETALKEISHKYDPQFASLTVGDSAVAVILEAAADDAPDGIDYVDIMTCAEFAELCIGMPSDKNAGIALYTDNRAMHNAERYKLWTTRQRDFLAARGSDFAAERYDFIIHHQFSGPAITYINQLAAKEFGAEMPESLTVLEEYGNTASTANFLVLHEHMKRGVVAPGSKVLLVPAASGVVAGYLCLTVGDVAA</sequence>
<dbReference type="InterPro" id="IPR013751">
    <property type="entry name" value="ACP_syn_III_N"/>
</dbReference>
<evidence type="ECO:0000256" key="2">
    <source>
        <dbReference type="ARBA" id="ARBA00023315"/>
    </source>
</evidence>
<evidence type="ECO:0000313" key="5">
    <source>
        <dbReference type="EMBL" id="EFV13331.2"/>
    </source>
</evidence>
<comment type="caution">
    <text evidence="5">The sequence shown here is derived from an EMBL/GenBank/DDBJ whole genome shotgun (WGS) entry which is preliminary data.</text>
</comment>
<evidence type="ECO:0000259" key="3">
    <source>
        <dbReference type="Pfam" id="PF08541"/>
    </source>
</evidence>
<evidence type="ECO:0000259" key="4">
    <source>
        <dbReference type="Pfam" id="PF08545"/>
    </source>
</evidence>
<keyword evidence="6" id="KW-1185">Reference proteome</keyword>
<proteinExistence type="predicted"/>
<dbReference type="eggNOG" id="COG0332">
    <property type="taxonomic scope" value="Bacteria"/>
</dbReference>